<dbReference type="Gramene" id="RZC63776">
    <property type="protein sequence ID" value="RZC63776"/>
    <property type="gene ID" value="C5167_025512"/>
</dbReference>
<dbReference type="Pfam" id="PF01008">
    <property type="entry name" value="IF-2B"/>
    <property type="match status" value="1"/>
</dbReference>
<evidence type="ECO:0000256" key="2">
    <source>
        <dbReference type="ARBA" id="ARBA00022540"/>
    </source>
</evidence>
<dbReference type="PANTHER" id="PTHR45860:SF1">
    <property type="entry name" value="TRANSLATION INITIATION FACTOR EIF-2B SUBUNIT ALPHA"/>
    <property type="match status" value="1"/>
</dbReference>
<evidence type="ECO:0000256" key="3">
    <source>
        <dbReference type="ARBA" id="ARBA00022917"/>
    </source>
</evidence>
<comment type="similarity">
    <text evidence="1 4">Belongs to the eIF-2B alpha/beta/delta subunits family.</text>
</comment>
<dbReference type="PANTHER" id="PTHR45860">
    <property type="entry name" value="TRANSLATION INITIATION FACTOR EIF-2B SUBUNIT ALPHA"/>
    <property type="match status" value="1"/>
</dbReference>
<dbReference type="InterPro" id="IPR037171">
    <property type="entry name" value="NagB/RpiA_transferase-like"/>
</dbReference>
<evidence type="ECO:0000256" key="4">
    <source>
        <dbReference type="RuleBase" id="RU003814"/>
    </source>
</evidence>
<accession>A0A4Y7JT99</accession>
<dbReference type="InterPro" id="IPR051501">
    <property type="entry name" value="eIF2B_alpha/beta/delta"/>
</dbReference>
<dbReference type="AlphaFoldDB" id="A0A4Y7JT99"/>
<dbReference type="STRING" id="3469.A0A4Y7JT99"/>
<dbReference type="SUPFAM" id="SSF100950">
    <property type="entry name" value="NagB/RpiA/CoA transferase-like"/>
    <property type="match status" value="1"/>
</dbReference>
<keyword evidence="6" id="KW-1185">Reference proteome</keyword>
<keyword evidence="2" id="KW-0396">Initiation factor</keyword>
<gene>
    <name evidence="5" type="ORF">C5167_025512</name>
</gene>
<organism evidence="5 6">
    <name type="scientific">Papaver somniferum</name>
    <name type="common">Opium poppy</name>
    <dbReference type="NCBI Taxonomy" id="3469"/>
    <lineage>
        <taxon>Eukaryota</taxon>
        <taxon>Viridiplantae</taxon>
        <taxon>Streptophyta</taxon>
        <taxon>Embryophyta</taxon>
        <taxon>Tracheophyta</taxon>
        <taxon>Spermatophyta</taxon>
        <taxon>Magnoliopsida</taxon>
        <taxon>Ranunculales</taxon>
        <taxon>Papaveraceae</taxon>
        <taxon>Papaveroideae</taxon>
        <taxon>Papaver</taxon>
    </lineage>
</organism>
<proteinExistence type="inferred from homology"/>
<protein>
    <submittedName>
        <fullName evidence="5">Uncharacterized protein</fullName>
    </submittedName>
</protein>
<evidence type="ECO:0000313" key="5">
    <source>
        <dbReference type="EMBL" id="RZC63776.1"/>
    </source>
</evidence>
<dbReference type="GO" id="GO:0005085">
    <property type="term" value="F:guanyl-nucleotide exchange factor activity"/>
    <property type="evidence" value="ECO:0007669"/>
    <property type="project" value="TreeGrafter"/>
</dbReference>
<dbReference type="Proteomes" id="UP000316621">
    <property type="component" value="Chromosome 5"/>
</dbReference>
<dbReference type="GO" id="GO:0003743">
    <property type="term" value="F:translation initiation factor activity"/>
    <property type="evidence" value="ECO:0007669"/>
    <property type="project" value="UniProtKB-KW"/>
</dbReference>
<dbReference type="GO" id="GO:0005851">
    <property type="term" value="C:eukaryotic translation initiation factor 2B complex"/>
    <property type="evidence" value="ECO:0007669"/>
    <property type="project" value="TreeGrafter"/>
</dbReference>
<reference evidence="5 6" key="1">
    <citation type="journal article" date="2018" name="Science">
        <title>The opium poppy genome and morphinan production.</title>
        <authorList>
            <person name="Guo L."/>
            <person name="Winzer T."/>
            <person name="Yang X."/>
            <person name="Li Y."/>
            <person name="Ning Z."/>
            <person name="He Z."/>
            <person name="Teodor R."/>
            <person name="Lu Y."/>
            <person name="Bowser T.A."/>
            <person name="Graham I.A."/>
            <person name="Ye K."/>
        </authorList>
    </citation>
    <scope>NUCLEOTIDE SEQUENCE [LARGE SCALE GENOMIC DNA]</scope>
    <source>
        <strain evidence="6">cv. HN1</strain>
        <tissue evidence="5">Leaves</tissue>
    </source>
</reference>
<name>A0A4Y7JT99_PAPSO</name>
<dbReference type="InterPro" id="IPR000649">
    <property type="entry name" value="IF-2B-related"/>
</dbReference>
<sequence length="189" mass="21037">MNELGFRLSIKEELEDVDEEDDDCENRTWVMLLLEIGEVVVAGKKLSRVMGEGGDYGSKVVAEYLVEIELSIELLLVVLSWESWSVDCSCCQSCNGREAGRLGEGRPDGKGLRFLNERAKLDVPVKLLIGSIVAYIMDEVGMVYEVGMVFVGTDGEVENDNMTGTYQIPLVAHRMNKPVYVVVESYKVC</sequence>
<dbReference type="Gene3D" id="3.40.50.10470">
    <property type="entry name" value="Translation initiation factor eif-2b, domain 2"/>
    <property type="match status" value="1"/>
</dbReference>
<evidence type="ECO:0000256" key="1">
    <source>
        <dbReference type="ARBA" id="ARBA00007251"/>
    </source>
</evidence>
<evidence type="ECO:0000313" key="6">
    <source>
        <dbReference type="Proteomes" id="UP000316621"/>
    </source>
</evidence>
<dbReference type="EMBL" id="CM010719">
    <property type="protein sequence ID" value="RZC63776.1"/>
    <property type="molecule type" value="Genomic_DNA"/>
</dbReference>
<dbReference type="InterPro" id="IPR042529">
    <property type="entry name" value="IF_2B-like_C"/>
</dbReference>
<keyword evidence="3" id="KW-0648">Protein biosynthesis</keyword>